<dbReference type="Proteomes" id="UP000193719">
    <property type="component" value="Unassembled WGS sequence"/>
</dbReference>
<organism evidence="10 11">
    <name type="scientific">Piromyces finnis</name>
    <dbReference type="NCBI Taxonomy" id="1754191"/>
    <lineage>
        <taxon>Eukaryota</taxon>
        <taxon>Fungi</taxon>
        <taxon>Fungi incertae sedis</taxon>
        <taxon>Chytridiomycota</taxon>
        <taxon>Chytridiomycota incertae sedis</taxon>
        <taxon>Neocallimastigomycetes</taxon>
        <taxon>Neocallimastigales</taxon>
        <taxon>Neocallimastigaceae</taxon>
        <taxon>Piromyces</taxon>
    </lineage>
</organism>
<sequence>MFSFGSNNSNTQANTTTTGIKFGGSTTATTSTPTTGLFGSTSKQSSGFTFGTTATSAPATNTFGTTTTSVSSTNLFGATASSAPTTSLFGATASSAPSTNLFGATTSSTSTGGLFGAKTSAPSMSSFGSTVTTTPQTANKTTSGFAFGTSKPQTTGMFGSTATTTAAGATATQPINLQTLAPDTHYSALPDNMKLELDNLDKMIQDQIHIFESISQSTIPNAIQKVNEDTQELSQKLTSLTNILERDNYLINDLKKKVAGELRNAELATRFIDRLNNQNQTKDIYSFHDGISEYFENLCTGFEEKMQIYRQSIDEIEQQLLSMSQNTQHNPQELVEILRNQHESIMYLSSKVASLNDDIDKRRQEYQSFRSKYSNDVPSGNIKNKTVNEKLSLSTIASSLKPSASLNASSMQPAAASTTNKFGGFGTTGTSGFGSTSTAFGSATGTTAFGSTNTTTAFGANKTGFGTTGTTTTGFGTTSTGFGNTNTTTAFGANKTGFGTTGTTTTGFGTTSTGFGNTNTTTAFGANKTGFGTTGTTTTGFGTTSTGFGSTSTSLFNSNAPKQGLFK</sequence>
<evidence type="ECO:0000313" key="10">
    <source>
        <dbReference type="EMBL" id="ORX47293.1"/>
    </source>
</evidence>
<keyword evidence="3" id="KW-0509">mRNA transport</keyword>
<comment type="subcellular location">
    <subcellularLocation>
        <location evidence="1">Nucleus</location>
        <location evidence="1">Nuclear pore complex</location>
    </subcellularLocation>
</comment>
<dbReference type="GO" id="GO:0005643">
    <property type="term" value="C:nuclear pore"/>
    <property type="evidence" value="ECO:0007669"/>
    <property type="project" value="UniProtKB-SubCell"/>
</dbReference>
<evidence type="ECO:0000256" key="1">
    <source>
        <dbReference type="ARBA" id="ARBA00004567"/>
    </source>
</evidence>
<dbReference type="GO" id="GO:0051028">
    <property type="term" value="P:mRNA transport"/>
    <property type="evidence" value="ECO:0007669"/>
    <property type="project" value="UniProtKB-KW"/>
</dbReference>
<dbReference type="PANTHER" id="PTHR13437:SF2">
    <property type="entry name" value="NUCLEOPORIN P58_P45"/>
    <property type="match status" value="1"/>
</dbReference>
<proteinExistence type="predicted"/>
<dbReference type="AlphaFoldDB" id="A0A1Y1V615"/>
<gene>
    <name evidence="10" type="ORF">BCR36DRAFT_413643</name>
</gene>
<evidence type="ECO:0000256" key="6">
    <source>
        <dbReference type="ARBA" id="ARBA00023132"/>
    </source>
</evidence>
<keyword evidence="11" id="KW-1185">Reference proteome</keyword>
<name>A0A1Y1V615_9FUNG</name>
<dbReference type="PANTHER" id="PTHR13437">
    <property type="entry name" value="NUCLEOPORIN P58/P45 NUCLEOPORIN-LIKE PROTEIN 1"/>
    <property type="match status" value="1"/>
</dbReference>
<evidence type="ECO:0000256" key="8">
    <source>
        <dbReference type="SAM" id="Coils"/>
    </source>
</evidence>
<dbReference type="GO" id="GO:0015031">
    <property type="term" value="P:protein transport"/>
    <property type="evidence" value="ECO:0007669"/>
    <property type="project" value="UniProtKB-KW"/>
</dbReference>
<evidence type="ECO:0000256" key="5">
    <source>
        <dbReference type="ARBA" id="ARBA00023010"/>
    </source>
</evidence>
<dbReference type="EMBL" id="MCFH01000031">
    <property type="protein sequence ID" value="ORX47293.1"/>
    <property type="molecule type" value="Genomic_DNA"/>
</dbReference>
<evidence type="ECO:0000256" key="2">
    <source>
        <dbReference type="ARBA" id="ARBA00022448"/>
    </source>
</evidence>
<dbReference type="GO" id="GO:0017056">
    <property type="term" value="F:structural constituent of nuclear pore"/>
    <property type="evidence" value="ECO:0007669"/>
    <property type="project" value="InterPro"/>
</dbReference>
<keyword evidence="6" id="KW-0906">Nuclear pore complex</keyword>
<dbReference type="Pfam" id="PF15967">
    <property type="entry name" value="Nucleoporin_FG2"/>
    <property type="match status" value="1"/>
</dbReference>
<keyword evidence="7" id="KW-0539">Nucleus</keyword>
<keyword evidence="2" id="KW-0813">Transport</keyword>
<keyword evidence="4" id="KW-0653">Protein transport</keyword>
<dbReference type="OrthoDB" id="2538017at2759"/>
<dbReference type="GO" id="GO:0008139">
    <property type="term" value="F:nuclear localization sequence binding"/>
    <property type="evidence" value="ECO:0007669"/>
    <property type="project" value="InterPro"/>
</dbReference>
<comment type="caution">
    <text evidence="10">The sequence shown here is derived from an EMBL/GenBank/DDBJ whole genome shotgun (WGS) entry which is preliminary data.</text>
</comment>
<feature type="region of interest" description="Disordered" evidence="9">
    <location>
        <begin position="1"/>
        <end position="41"/>
    </location>
</feature>
<keyword evidence="8" id="KW-0175">Coiled coil</keyword>
<protein>
    <recommendedName>
        <fullName evidence="12">Nucleoporin NSP1-like C-terminal domain-containing protein</fullName>
    </recommendedName>
</protein>
<feature type="coiled-coil region" evidence="8">
    <location>
        <begin position="299"/>
        <end position="326"/>
    </location>
</feature>
<evidence type="ECO:0000256" key="7">
    <source>
        <dbReference type="ARBA" id="ARBA00023242"/>
    </source>
</evidence>
<keyword evidence="5" id="KW-0811">Translocation</keyword>
<dbReference type="STRING" id="1754191.A0A1Y1V615"/>
<evidence type="ECO:0000313" key="11">
    <source>
        <dbReference type="Proteomes" id="UP000193719"/>
    </source>
</evidence>
<evidence type="ECO:0008006" key="12">
    <source>
        <dbReference type="Google" id="ProtNLM"/>
    </source>
</evidence>
<reference evidence="10 11" key="2">
    <citation type="submission" date="2016-08" db="EMBL/GenBank/DDBJ databases">
        <title>Pervasive Adenine N6-methylation of Active Genes in Fungi.</title>
        <authorList>
            <consortium name="DOE Joint Genome Institute"/>
            <person name="Mondo S.J."/>
            <person name="Dannebaum R.O."/>
            <person name="Kuo R.C."/>
            <person name="Labutti K."/>
            <person name="Haridas S."/>
            <person name="Kuo A."/>
            <person name="Salamov A."/>
            <person name="Ahrendt S.R."/>
            <person name="Lipzen A."/>
            <person name="Sullivan W."/>
            <person name="Andreopoulos W.B."/>
            <person name="Clum A."/>
            <person name="Lindquist E."/>
            <person name="Daum C."/>
            <person name="Ramamoorthy G.K."/>
            <person name="Gryganskyi A."/>
            <person name="Culley D."/>
            <person name="Magnuson J.K."/>
            <person name="James T.Y."/>
            <person name="O'Malley M.A."/>
            <person name="Stajich J.E."/>
            <person name="Spatafora J.W."/>
            <person name="Visel A."/>
            <person name="Grigoriev I.V."/>
        </authorList>
    </citation>
    <scope>NUCLEOTIDE SEQUENCE [LARGE SCALE GENOMIC DNA]</scope>
    <source>
        <strain evidence="11">finn</strain>
    </source>
</reference>
<dbReference type="InterPro" id="IPR024882">
    <property type="entry name" value="NUP58/p45/49"/>
</dbReference>
<evidence type="ECO:0000256" key="4">
    <source>
        <dbReference type="ARBA" id="ARBA00022927"/>
    </source>
</evidence>
<evidence type="ECO:0000256" key="9">
    <source>
        <dbReference type="SAM" id="MobiDB-lite"/>
    </source>
</evidence>
<reference evidence="10 11" key="1">
    <citation type="submission" date="2016-08" db="EMBL/GenBank/DDBJ databases">
        <title>Genomes of anaerobic fungi encode conserved fungal cellulosomes for biomass hydrolysis.</title>
        <authorList>
            <consortium name="DOE Joint Genome Institute"/>
            <person name="Haitjema C.H."/>
            <person name="Gilmore S.P."/>
            <person name="Henske J.K."/>
            <person name="Solomon K.V."/>
            <person name="De Groot R."/>
            <person name="Kuo A."/>
            <person name="Mondo S.J."/>
            <person name="Salamov A.A."/>
            <person name="Labutti K."/>
            <person name="Zhao Z."/>
            <person name="Chiniquy J."/>
            <person name="Barry K."/>
            <person name="Brewer H.M."/>
            <person name="Purvine S.O."/>
            <person name="Wright A.T."/>
            <person name="Boxma B."/>
            <person name="Van Alen T."/>
            <person name="Hackstein J.H."/>
            <person name="Baker S.E."/>
            <person name="Grigoriev I.V."/>
            <person name="O'Malley M.A."/>
        </authorList>
    </citation>
    <scope>NUCLEOTIDE SEQUENCE [LARGE SCALE GENOMIC DNA]</scope>
    <source>
        <strain evidence="11">finn</strain>
    </source>
</reference>
<accession>A0A1Y1V615</accession>
<dbReference type="Gene3D" id="6.10.140.1350">
    <property type="match status" value="1"/>
</dbReference>
<evidence type="ECO:0000256" key="3">
    <source>
        <dbReference type="ARBA" id="ARBA00022816"/>
    </source>
</evidence>